<evidence type="ECO:0000313" key="6">
    <source>
        <dbReference type="EMBL" id="KAA2558954.1"/>
    </source>
</evidence>
<evidence type="ECO:0000256" key="2">
    <source>
        <dbReference type="ARBA" id="ARBA00023004"/>
    </source>
</evidence>
<feature type="region of interest" description="Disordered" evidence="4">
    <location>
        <begin position="205"/>
        <end position="243"/>
    </location>
</feature>
<evidence type="ECO:0000256" key="1">
    <source>
        <dbReference type="ARBA" id="ARBA00022723"/>
    </source>
</evidence>
<feature type="domain" description="4Fe-4S ferredoxin-type" evidence="5">
    <location>
        <begin position="286"/>
        <end position="315"/>
    </location>
</feature>
<dbReference type="GO" id="GO:0046872">
    <property type="term" value="F:metal ion binding"/>
    <property type="evidence" value="ECO:0007669"/>
    <property type="project" value="UniProtKB-KW"/>
</dbReference>
<dbReference type="PROSITE" id="PS00198">
    <property type="entry name" value="4FE4S_FER_1"/>
    <property type="match status" value="1"/>
</dbReference>
<name>A0A9P3ZH49_9BACT</name>
<organism evidence="6 7">
    <name type="scientific">Alistipes onderdonkii</name>
    <dbReference type="NCBI Taxonomy" id="328813"/>
    <lineage>
        <taxon>Bacteria</taxon>
        <taxon>Pseudomonadati</taxon>
        <taxon>Bacteroidota</taxon>
        <taxon>Bacteroidia</taxon>
        <taxon>Bacteroidales</taxon>
        <taxon>Rikenellaceae</taxon>
        <taxon>Alistipes</taxon>
    </lineage>
</organism>
<evidence type="ECO:0000259" key="5">
    <source>
        <dbReference type="PROSITE" id="PS51379"/>
    </source>
</evidence>
<evidence type="ECO:0000256" key="3">
    <source>
        <dbReference type="ARBA" id="ARBA00023014"/>
    </source>
</evidence>
<feature type="compositionally biased region" description="Low complexity" evidence="4">
    <location>
        <begin position="57"/>
        <end position="70"/>
    </location>
</feature>
<dbReference type="InterPro" id="IPR017896">
    <property type="entry name" value="4Fe4S_Fe-S-bd"/>
</dbReference>
<dbReference type="PROSITE" id="PS51379">
    <property type="entry name" value="4FE4S_FER_2"/>
    <property type="match status" value="2"/>
</dbReference>
<dbReference type="GO" id="GO:0051536">
    <property type="term" value="F:iron-sulfur cluster binding"/>
    <property type="evidence" value="ECO:0007669"/>
    <property type="project" value="UniProtKB-KW"/>
</dbReference>
<gene>
    <name evidence="6" type="ORF">F2S36_11790</name>
</gene>
<dbReference type="Pfam" id="PF13237">
    <property type="entry name" value="Fer4_10"/>
    <property type="match status" value="1"/>
</dbReference>
<keyword evidence="3" id="KW-0411">Iron-sulfur</keyword>
<dbReference type="Proteomes" id="UP000323119">
    <property type="component" value="Unassembled WGS sequence"/>
</dbReference>
<feature type="domain" description="4Fe-4S ferredoxin-type" evidence="5">
    <location>
        <begin position="319"/>
        <end position="343"/>
    </location>
</feature>
<reference evidence="6 7" key="1">
    <citation type="journal article" date="2019" name="Nat. Med.">
        <title>A library of human gut bacterial isolates paired with longitudinal multiomics data enables mechanistic microbiome research.</title>
        <authorList>
            <person name="Poyet M."/>
            <person name="Groussin M."/>
            <person name="Gibbons S.M."/>
            <person name="Avila-Pacheco J."/>
            <person name="Jiang X."/>
            <person name="Kearney S.M."/>
            <person name="Perrotta A.R."/>
            <person name="Berdy B."/>
            <person name="Zhao S."/>
            <person name="Lieberman T.D."/>
            <person name="Swanson P.K."/>
            <person name="Smith M."/>
            <person name="Roesemann S."/>
            <person name="Alexander J.E."/>
            <person name="Rich S.A."/>
            <person name="Livny J."/>
            <person name="Vlamakis H."/>
            <person name="Clish C."/>
            <person name="Bullock K."/>
            <person name="Deik A."/>
            <person name="Scott J."/>
            <person name="Pierce K.A."/>
            <person name="Xavier R.J."/>
            <person name="Alm E.J."/>
        </authorList>
    </citation>
    <scope>NUCLEOTIDE SEQUENCE [LARGE SCALE GENOMIC DNA]</scope>
    <source>
        <strain evidence="6 7">BIOML-A204</strain>
    </source>
</reference>
<dbReference type="Gene3D" id="3.40.50.360">
    <property type="match status" value="1"/>
</dbReference>
<accession>A0A9P3ZH49</accession>
<dbReference type="InterPro" id="IPR029039">
    <property type="entry name" value="Flavoprotein-like_sf"/>
</dbReference>
<keyword evidence="1" id="KW-0479">Metal-binding</keyword>
<feature type="compositionally biased region" description="Low complexity" evidence="4">
    <location>
        <begin position="29"/>
        <end position="38"/>
    </location>
</feature>
<dbReference type="EMBL" id="VVUY01000010">
    <property type="protein sequence ID" value="KAA2558954.1"/>
    <property type="molecule type" value="Genomic_DNA"/>
</dbReference>
<dbReference type="SUPFAM" id="SSF52218">
    <property type="entry name" value="Flavoproteins"/>
    <property type="match status" value="1"/>
</dbReference>
<sequence length="362" mass="37362">MKTTSIYTLFFSPTGTSRKIAAAVAQGMTETEGTATEESAGHNADAAQAPSSGQVPGAGPAAAAAPEPAAGNGGETKSMHGEPTVTAIDLTHPAGPPAPLPGEAVAIFAVPVYGGHVAPAALERLREIRGEGTPAVVLAVYGNRSFGTAVAELASFVAGRGFVPVAAGAFVGEHSYSTPETPIAQGRPDARDLAAARAFGAQVREKLAKTEPSPGKNPETASDTAATTRATQTGSMDAAKAPATGALVPIDPTKLREPRTPLLPKLRFIRFVLGYRRRQKRHPVVLLPEGDAARCTQCGRCVALCPTQAIARGDELHTDPARCIRCCACVKGCAFGARTFRTPFAAALARNFARQKPPVTLL</sequence>
<dbReference type="InterPro" id="IPR017900">
    <property type="entry name" value="4Fe4S_Fe_S_CS"/>
</dbReference>
<evidence type="ECO:0000256" key="4">
    <source>
        <dbReference type="SAM" id="MobiDB-lite"/>
    </source>
</evidence>
<keyword evidence="2" id="KW-0408">Iron</keyword>
<dbReference type="SUPFAM" id="SSF54862">
    <property type="entry name" value="4Fe-4S ferredoxins"/>
    <property type="match status" value="1"/>
</dbReference>
<feature type="region of interest" description="Disordered" evidence="4">
    <location>
        <begin position="28"/>
        <end position="81"/>
    </location>
</feature>
<comment type="caution">
    <text evidence="6">The sequence shown here is derived from an EMBL/GenBank/DDBJ whole genome shotgun (WGS) entry which is preliminary data.</text>
</comment>
<feature type="compositionally biased region" description="Low complexity" evidence="4">
    <location>
        <begin position="220"/>
        <end position="233"/>
    </location>
</feature>
<protein>
    <submittedName>
        <fullName evidence="6">4Fe-4S dicluster domain-containing protein</fullName>
    </submittedName>
</protein>
<evidence type="ECO:0000313" key="7">
    <source>
        <dbReference type="Proteomes" id="UP000323119"/>
    </source>
</evidence>
<dbReference type="AlphaFoldDB" id="A0A9P3ZH49"/>
<proteinExistence type="predicted"/>
<dbReference type="Gene3D" id="3.30.70.20">
    <property type="match status" value="1"/>
</dbReference>